<sequence>MNHLTQINEHDSTPKNVFNIIDDEDVQIYMHNFYKFFFNGDLGAPVHEKLQKSAKVLAFRECGIWTAEVAAEYPNSEFYAVDSIILDSRNEFNNITFIECDDFKKIPFPDNEFDYVFTRDNFLYLEKTTLQEGLSELFRVLRPGGWLEVINSRQTDLAPGLMYTGLVNAWRSYLETQNIDSDILNNFENYLHETGKIDYMSYRIIKPQAKNASEEVFIDFFLMFFRNARDVLASFMNISFEEYDVLMNNIEKELEAKGNRMTLLHKKVLARKKYTHSKETEITIPDLSTK</sequence>
<dbReference type="EMBL" id="CAJVQA010005704">
    <property type="protein sequence ID" value="CAG8626387.1"/>
    <property type="molecule type" value="Genomic_DNA"/>
</dbReference>
<dbReference type="AlphaFoldDB" id="A0A9N9GU17"/>
<comment type="caution">
    <text evidence="2">The sequence shown here is derived from an EMBL/GenBank/DDBJ whole genome shotgun (WGS) entry which is preliminary data.</text>
</comment>
<feature type="domain" description="Methyltransferase" evidence="1">
    <location>
        <begin position="63"/>
        <end position="145"/>
    </location>
</feature>
<accession>A0A9N9GU17</accession>
<keyword evidence="3" id="KW-1185">Reference proteome</keyword>
<organism evidence="2 3">
    <name type="scientific">Cetraspora pellucida</name>
    <dbReference type="NCBI Taxonomy" id="1433469"/>
    <lineage>
        <taxon>Eukaryota</taxon>
        <taxon>Fungi</taxon>
        <taxon>Fungi incertae sedis</taxon>
        <taxon>Mucoromycota</taxon>
        <taxon>Glomeromycotina</taxon>
        <taxon>Glomeromycetes</taxon>
        <taxon>Diversisporales</taxon>
        <taxon>Gigasporaceae</taxon>
        <taxon>Cetraspora</taxon>
    </lineage>
</organism>
<evidence type="ECO:0000313" key="3">
    <source>
        <dbReference type="Proteomes" id="UP000789759"/>
    </source>
</evidence>
<dbReference type="InterPro" id="IPR029063">
    <property type="entry name" value="SAM-dependent_MTases_sf"/>
</dbReference>
<evidence type="ECO:0000259" key="1">
    <source>
        <dbReference type="Pfam" id="PF13649"/>
    </source>
</evidence>
<dbReference type="SUPFAM" id="SSF53335">
    <property type="entry name" value="S-adenosyl-L-methionine-dependent methyltransferases"/>
    <property type="match status" value="1"/>
</dbReference>
<dbReference type="Gene3D" id="3.40.50.150">
    <property type="entry name" value="Vaccinia Virus protein VP39"/>
    <property type="match status" value="1"/>
</dbReference>
<gene>
    <name evidence="2" type="ORF">CPELLU_LOCUS8176</name>
</gene>
<proteinExistence type="predicted"/>
<dbReference type="OrthoDB" id="8300214at2759"/>
<dbReference type="InterPro" id="IPR041698">
    <property type="entry name" value="Methyltransf_25"/>
</dbReference>
<dbReference type="CDD" id="cd02440">
    <property type="entry name" value="AdoMet_MTases"/>
    <property type="match status" value="1"/>
</dbReference>
<name>A0A9N9GU17_9GLOM</name>
<dbReference type="Pfam" id="PF13649">
    <property type="entry name" value="Methyltransf_25"/>
    <property type="match status" value="1"/>
</dbReference>
<reference evidence="2" key="1">
    <citation type="submission" date="2021-06" db="EMBL/GenBank/DDBJ databases">
        <authorList>
            <person name="Kallberg Y."/>
            <person name="Tangrot J."/>
            <person name="Rosling A."/>
        </authorList>
    </citation>
    <scope>NUCLEOTIDE SEQUENCE</scope>
    <source>
        <strain evidence="2">FL966</strain>
    </source>
</reference>
<protein>
    <submittedName>
        <fullName evidence="2">6229_t:CDS:1</fullName>
    </submittedName>
</protein>
<evidence type="ECO:0000313" key="2">
    <source>
        <dbReference type="EMBL" id="CAG8626387.1"/>
    </source>
</evidence>
<dbReference type="Proteomes" id="UP000789759">
    <property type="component" value="Unassembled WGS sequence"/>
</dbReference>